<dbReference type="EMBL" id="JAUSWG010000002">
    <property type="protein sequence ID" value="MDQ0555503.1"/>
    <property type="molecule type" value="Genomic_DNA"/>
</dbReference>
<evidence type="ECO:0000313" key="2">
    <source>
        <dbReference type="Proteomes" id="UP001232584"/>
    </source>
</evidence>
<keyword evidence="2" id="KW-1185">Reference proteome</keyword>
<organism evidence="1 2">
    <name type="scientific">Paraclostridium ghonii</name>
    <dbReference type="NCBI Taxonomy" id="29358"/>
    <lineage>
        <taxon>Bacteria</taxon>
        <taxon>Bacillati</taxon>
        <taxon>Bacillota</taxon>
        <taxon>Clostridia</taxon>
        <taxon>Peptostreptococcales</taxon>
        <taxon>Peptostreptococcaceae</taxon>
        <taxon>Paraclostridium</taxon>
    </lineage>
</organism>
<gene>
    <name evidence="1" type="ORF">QOZ92_000616</name>
</gene>
<name>A0ABU0MY13_9FIRM</name>
<sequence length="46" mass="5669">MASEKYVRMLTKYTDENKLFCTTRVGREYRLDRLSYEKWVRNGGRF</sequence>
<reference evidence="1 2" key="1">
    <citation type="submission" date="2023-07" db="EMBL/GenBank/DDBJ databases">
        <title>Genomic Encyclopedia of Type Strains, Phase IV (KMG-IV): sequencing the most valuable type-strain genomes for metagenomic binning, comparative biology and taxonomic classification.</title>
        <authorList>
            <person name="Goeker M."/>
        </authorList>
    </citation>
    <scope>NUCLEOTIDE SEQUENCE [LARGE SCALE GENOMIC DNA]</scope>
    <source>
        <strain evidence="1 2">DSM 15049</strain>
    </source>
</reference>
<accession>A0ABU0MY13</accession>
<comment type="caution">
    <text evidence="1">The sequence shown here is derived from an EMBL/GenBank/DDBJ whole genome shotgun (WGS) entry which is preliminary data.</text>
</comment>
<dbReference type="RefSeq" id="WP_307502803.1">
    <property type="nucleotide sequence ID" value="NZ_BAAACE010000029.1"/>
</dbReference>
<protein>
    <recommendedName>
        <fullName evidence="3">DNA-binding protein</fullName>
    </recommendedName>
</protein>
<evidence type="ECO:0008006" key="3">
    <source>
        <dbReference type="Google" id="ProtNLM"/>
    </source>
</evidence>
<evidence type="ECO:0000313" key="1">
    <source>
        <dbReference type="EMBL" id="MDQ0555503.1"/>
    </source>
</evidence>
<proteinExistence type="predicted"/>
<dbReference type="Proteomes" id="UP001232584">
    <property type="component" value="Unassembled WGS sequence"/>
</dbReference>